<accession>A0ABN2RZK8</accession>
<name>A0ABN2RZK8_9ACTN</name>
<feature type="transmembrane region" description="Helical" evidence="1">
    <location>
        <begin position="38"/>
        <end position="66"/>
    </location>
</feature>
<keyword evidence="1" id="KW-0812">Transmembrane</keyword>
<protein>
    <recommendedName>
        <fullName evidence="4">DUF4190 domain-containing protein</fullName>
    </recommendedName>
</protein>
<reference evidence="2 3" key="1">
    <citation type="journal article" date="2019" name="Int. J. Syst. Evol. Microbiol.">
        <title>The Global Catalogue of Microorganisms (GCM) 10K type strain sequencing project: providing services to taxonomists for standard genome sequencing and annotation.</title>
        <authorList>
            <consortium name="The Broad Institute Genomics Platform"/>
            <consortium name="The Broad Institute Genome Sequencing Center for Infectious Disease"/>
            <person name="Wu L."/>
            <person name="Ma J."/>
        </authorList>
    </citation>
    <scope>NUCLEOTIDE SEQUENCE [LARGE SCALE GENOMIC DNA]</scope>
    <source>
        <strain evidence="2 3">JCM 16013</strain>
    </source>
</reference>
<evidence type="ECO:0000256" key="1">
    <source>
        <dbReference type="SAM" id="Phobius"/>
    </source>
</evidence>
<keyword evidence="1" id="KW-1133">Transmembrane helix</keyword>
<keyword evidence="3" id="KW-1185">Reference proteome</keyword>
<keyword evidence="1" id="KW-0472">Membrane</keyword>
<feature type="transmembrane region" description="Helical" evidence="1">
    <location>
        <begin position="78"/>
        <end position="101"/>
    </location>
</feature>
<organism evidence="2 3">
    <name type="scientific">Catenulispora subtropica</name>
    <dbReference type="NCBI Taxonomy" id="450798"/>
    <lineage>
        <taxon>Bacteria</taxon>
        <taxon>Bacillati</taxon>
        <taxon>Actinomycetota</taxon>
        <taxon>Actinomycetes</taxon>
        <taxon>Catenulisporales</taxon>
        <taxon>Catenulisporaceae</taxon>
        <taxon>Catenulispora</taxon>
    </lineage>
</organism>
<dbReference type="Proteomes" id="UP001499854">
    <property type="component" value="Unassembled WGS sequence"/>
</dbReference>
<proteinExistence type="predicted"/>
<evidence type="ECO:0000313" key="3">
    <source>
        <dbReference type="Proteomes" id="UP001499854"/>
    </source>
</evidence>
<dbReference type="EMBL" id="BAAAQM010000023">
    <property type="protein sequence ID" value="GAA1977539.1"/>
    <property type="molecule type" value="Genomic_DNA"/>
</dbReference>
<evidence type="ECO:0008006" key="4">
    <source>
        <dbReference type="Google" id="ProtNLM"/>
    </source>
</evidence>
<sequence>MLSGRSPTLPVMQYLGWDPPSPQSVLARTALLLGAASIGLLCFSGLGWALDVLVAPLAFAVSLVAVVKSRRRPADRGFAIGGLLMAVPSSALVLFAAYAVLTDPALAN</sequence>
<gene>
    <name evidence="2" type="ORF">GCM10009838_42480</name>
</gene>
<comment type="caution">
    <text evidence="2">The sequence shown here is derived from an EMBL/GenBank/DDBJ whole genome shotgun (WGS) entry which is preliminary data.</text>
</comment>
<evidence type="ECO:0000313" key="2">
    <source>
        <dbReference type="EMBL" id="GAA1977539.1"/>
    </source>
</evidence>